<evidence type="ECO:0000256" key="1">
    <source>
        <dbReference type="ARBA" id="ARBA00022729"/>
    </source>
</evidence>
<feature type="signal peptide" evidence="2">
    <location>
        <begin position="1"/>
        <end position="17"/>
    </location>
</feature>
<evidence type="ECO:0000256" key="2">
    <source>
        <dbReference type="SAM" id="SignalP"/>
    </source>
</evidence>
<dbReference type="Gene3D" id="2.40.40.10">
    <property type="entry name" value="RlpA-like domain"/>
    <property type="match status" value="1"/>
</dbReference>
<dbReference type="Proteomes" id="UP001265746">
    <property type="component" value="Unassembled WGS sequence"/>
</dbReference>
<dbReference type="InterPro" id="IPR036908">
    <property type="entry name" value="RlpA-like_sf"/>
</dbReference>
<feature type="chain" id="PRO_5042230055" description="Expansin-like EG45 domain-containing protein" evidence="2">
    <location>
        <begin position="18"/>
        <end position="271"/>
    </location>
</feature>
<keyword evidence="1 2" id="KW-0732">Signal</keyword>
<dbReference type="InterPro" id="IPR036749">
    <property type="entry name" value="Expansin_CBD_sf"/>
</dbReference>
<dbReference type="InterPro" id="IPR007112">
    <property type="entry name" value="Expansin/allergen_DPBB_dom"/>
</dbReference>
<proteinExistence type="predicted"/>
<gene>
    <name evidence="4" type="ORF">N8I77_002441</name>
</gene>
<accession>A0AAD9W999</accession>
<feature type="domain" description="Expansin-like EG45" evidence="3">
    <location>
        <begin position="87"/>
        <end position="179"/>
    </location>
</feature>
<reference evidence="4" key="1">
    <citation type="submission" date="2023-06" db="EMBL/GenBank/DDBJ databases">
        <authorList>
            <person name="Noh H."/>
        </authorList>
    </citation>
    <scope>NUCLEOTIDE SEQUENCE</scope>
    <source>
        <strain evidence="4">DUCC20226</strain>
    </source>
</reference>
<dbReference type="EMBL" id="JAUJFL010000001">
    <property type="protein sequence ID" value="KAK2615705.1"/>
    <property type="molecule type" value="Genomic_DNA"/>
</dbReference>
<dbReference type="CDD" id="cd22272">
    <property type="entry name" value="DPBB_EXLX1-like"/>
    <property type="match status" value="1"/>
</dbReference>
<dbReference type="PANTHER" id="PTHR31836:SF21">
    <property type="entry name" value="EXPANSIN-LIKE PROTEIN 7"/>
    <property type="match status" value="1"/>
</dbReference>
<organism evidence="4 5">
    <name type="scientific">Phomopsis amygdali</name>
    <name type="common">Fusicoccum amygdali</name>
    <dbReference type="NCBI Taxonomy" id="1214568"/>
    <lineage>
        <taxon>Eukaryota</taxon>
        <taxon>Fungi</taxon>
        <taxon>Dikarya</taxon>
        <taxon>Ascomycota</taxon>
        <taxon>Pezizomycotina</taxon>
        <taxon>Sordariomycetes</taxon>
        <taxon>Sordariomycetidae</taxon>
        <taxon>Diaporthales</taxon>
        <taxon>Diaporthaceae</taxon>
        <taxon>Diaporthe</taxon>
    </lineage>
</organism>
<dbReference type="Gene3D" id="2.60.40.760">
    <property type="entry name" value="Expansin, cellulose-binding-like domain"/>
    <property type="match status" value="1"/>
</dbReference>
<name>A0AAD9W999_PHOAM</name>
<dbReference type="InterPro" id="IPR049818">
    <property type="entry name" value="Expansin_EXLX1-like"/>
</dbReference>
<evidence type="ECO:0000313" key="4">
    <source>
        <dbReference type="EMBL" id="KAK2615705.1"/>
    </source>
</evidence>
<dbReference type="PANTHER" id="PTHR31836">
    <property type="match status" value="1"/>
</dbReference>
<dbReference type="SUPFAM" id="SSF49590">
    <property type="entry name" value="PHL pollen allergen"/>
    <property type="match status" value="1"/>
</dbReference>
<protein>
    <recommendedName>
        <fullName evidence="3">Expansin-like EG45 domain-containing protein</fullName>
    </recommendedName>
</protein>
<dbReference type="SUPFAM" id="SSF50685">
    <property type="entry name" value="Barwin-like endoglucanases"/>
    <property type="match status" value="1"/>
</dbReference>
<evidence type="ECO:0000259" key="3">
    <source>
        <dbReference type="PROSITE" id="PS50842"/>
    </source>
</evidence>
<sequence>MKFQAVLLALAVDSVSAVCVAGTRPKSSTSASTATPSVLPSEVPVAEAAADSSSAAADVSSSSISTNVLSAAAVSGTSTFYGGNLNGGACSFTTMSGIPSGLYGTAFSGSAWNNAAQCGGCLEVTGPNGKIQVMIVDKCPECDEGHLDLFQDGFAKIGSISAGEISTSYTQVACGITSPIVLHNKSGTSAYWFSMQVVNSNRPISKLEVSTDGGSTWQSTTRTDYNFFENSSGFGTSTVDVRVTSASGGTIKVSGVSVASDSKVTASSNFS</sequence>
<dbReference type="AlphaFoldDB" id="A0AAD9W999"/>
<keyword evidence="5" id="KW-1185">Reference proteome</keyword>
<dbReference type="PROSITE" id="PS50842">
    <property type="entry name" value="EXPANSIN_EG45"/>
    <property type="match status" value="1"/>
</dbReference>
<dbReference type="NCBIfam" id="NF041144">
    <property type="entry name" value="expansin_EXLX1"/>
    <property type="match status" value="1"/>
</dbReference>
<evidence type="ECO:0000313" key="5">
    <source>
        <dbReference type="Proteomes" id="UP001265746"/>
    </source>
</evidence>
<dbReference type="InterPro" id="IPR051477">
    <property type="entry name" value="Expansin_CellWall"/>
</dbReference>
<comment type="caution">
    <text evidence="4">The sequence shown here is derived from an EMBL/GenBank/DDBJ whole genome shotgun (WGS) entry which is preliminary data.</text>
</comment>